<dbReference type="InterPro" id="IPR012433">
    <property type="entry name" value="Imm11"/>
</dbReference>
<dbReference type="Proteomes" id="UP001207582">
    <property type="component" value="Unassembled WGS sequence"/>
</dbReference>
<keyword evidence="3" id="KW-1185">Reference proteome</keyword>
<feature type="domain" description="Immunity MXAN-0049 protein" evidence="1">
    <location>
        <begin position="62"/>
        <end position="189"/>
    </location>
</feature>
<reference evidence="2 3" key="1">
    <citation type="submission" date="2022-10" db="EMBL/GenBank/DDBJ databases">
        <title>Defluviimonas sp. CAU 1641 isolated from mud.</title>
        <authorList>
            <person name="Kim W."/>
        </authorList>
    </citation>
    <scope>NUCLEOTIDE SEQUENCE [LARGE SCALE GENOMIC DNA]</scope>
    <source>
        <strain evidence="2 3">CAU 1641</strain>
    </source>
</reference>
<dbReference type="Pfam" id="PF07791">
    <property type="entry name" value="Imm11"/>
    <property type="match status" value="1"/>
</dbReference>
<organism evidence="2 3">
    <name type="scientific">Defluviimonas salinarum</name>
    <dbReference type="NCBI Taxonomy" id="2992147"/>
    <lineage>
        <taxon>Bacteria</taxon>
        <taxon>Pseudomonadati</taxon>
        <taxon>Pseudomonadota</taxon>
        <taxon>Alphaproteobacteria</taxon>
        <taxon>Rhodobacterales</taxon>
        <taxon>Paracoccaceae</taxon>
        <taxon>Albidovulum</taxon>
    </lineage>
</organism>
<protein>
    <recommendedName>
        <fullName evidence="1">Immunity MXAN-0049 protein domain-containing protein</fullName>
    </recommendedName>
</protein>
<dbReference type="EMBL" id="JAPDOG010000007">
    <property type="protein sequence ID" value="MCW3781845.1"/>
    <property type="molecule type" value="Genomic_DNA"/>
</dbReference>
<sequence length="209" mass="22818">MTETVWLSVAPQKSQISSKFTMEDRVVPAAVREDNAMAHRGGGHLTPNLLPQKAIEQVGHKIKRLPNLFKINGFLCVTEKAAAVLRAHDLGGGGLYPLELVRRDGVTPVPGQFWALNFGAKKNALSIEESRNIHGHPQHGFSPELWAKDDDIAVTPNALEGADIWGDESIRVGFFVSPNLGRALHKAGLAKAFHLMRCRVVGDRPGQPE</sequence>
<comment type="caution">
    <text evidence="2">The sequence shown here is derived from an EMBL/GenBank/DDBJ whole genome shotgun (WGS) entry which is preliminary data.</text>
</comment>
<evidence type="ECO:0000313" key="3">
    <source>
        <dbReference type="Proteomes" id="UP001207582"/>
    </source>
</evidence>
<gene>
    <name evidence="2" type="ORF">OM960_09585</name>
</gene>
<dbReference type="RefSeq" id="WP_264771809.1">
    <property type="nucleotide sequence ID" value="NZ_JAPDOG010000007.1"/>
</dbReference>
<accession>A0ABT3J2F1</accession>
<proteinExistence type="predicted"/>
<evidence type="ECO:0000259" key="1">
    <source>
        <dbReference type="Pfam" id="PF07791"/>
    </source>
</evidence>
<name>A0ABT3J2F1_9RHOB</name>
<evidence type="ECO:0000313" key="2">
    <source>
        <dbReference type="EMBL" id="MCW3781845.1"/>
    </source>
</evidence>